<accession>A0ABQ1EN88</accession>
<dbReference type="PANTHER" id="PTHR42693:SF53">
    <property type="entry name" value="ENDO-4-O-SULFATASE"/>
    <property type="match status" value="1"/>
</dbReference>
<dbReference type="Gene3D" id="3.40.720.10">
    <property type="entry name" value="Alkaline Phosphatase, subunit A"/>
    <property type="match status" value="1"/>
</dbReference>
<feature type="domain" description="Sulfatase N-terminal" evidence="5">
    <location>
        <begin position="4"/>
        <end position="401"/>
    </location>
</feature>
<dbReference type="Pfam" id="PF00884">
    <property type="entry name" value="Sulfatase"/>
    <property type="match status" value="1"/>
</dbReference>
<comment type="similarity">
    <text evidence="1">Belongs to the sulfatase family.</text>
</comment>
<evidence type="ECO:0000313" key="6">
    <source>
        <dbReference type="EMBL" id="GFZ79617.1"/>
    </source>
</evidence>
<name>A0ABQ1EN88_9BACL</name>
<reference evidence="7" key="1">
    <citation type="journal article" date="2019" name="Int. J. Syst. Evol. Microbiol.">
        <title>The Global Catalogue of Microorganisms (GCM) 10K type strain sequencing project: providing services to taxonomists for standard genome sequencing and annotation.</title>
        <authorList>
            <consortium name="The Broad Institute Genomics Platform"/>
            <consortium name="The Broad Institute Genome Sequencing Center for Infectious Disease"/>
            <person name="Wu L."/>
            <person name="Ma J."/>
        </authorList>
    </citation>
    <scope>NUCLEOTIDE SEQUENCE [LARGE SCALE GENOMIC DNA]</scope>
    <source>
        <strain evidence="7">CGMCC 1.15043</strain>
    </source>
</reference>
<dbReference type="PROSITE" id="PS00523">
    <property type="entry name" value="SULFATASE_1"/>
    <property type="match status" value="1"/>
</dbReference>
<protein>
    <submittedName>
        <fullName evidence="6">Sulfatase</fullName>
    </submittedName>
</protein>
<proteinExistence type="inferred from homology"/>
<organism evidence="6 7">
    <name type="scientific">Paenibacillus marchantiophytorum</name>
    <dbReference type="NCBI Taxonomy" id="1619310"/>
    <lineage>
        <taxon>Bacteria</taxon>
        <taxon>Bacillati</taxon>
        <taxon>Bacillota</taxon>
        <taxon>Bacilli</taxon>
        <taxon>Bacillales</taxon>
        <taxon>Paenibacillaceae</taxon>
        <taxon>Paenibacillus</taxon>
    </lineage>
</organism>
<evidence type="ECO:0000256" key="3">
    <source>
        <dbReference type="ARBA" id="ARBA00022801"/>
    </source>
</evidence>
<dbReference type="RefSeq" id="WP_189012215.1">
    <property type="nucleotide sequence ID" value="NZ_BMHE01000011.1"/>
</dbReference>
<comment type="caution">
    <text evidence="6">The sequence shown here is derived from an EMBL/GenBank/DDBJ whole genome shotgun (WGS) entry which is preliminary data.</text>
</comment>
<evidence type="ECO:0000256" key="2">
    <source>
        <dbReference type="ARBA" id="ARBA00022723"/>
    </source>
</evidence>
<dbReference type="InterPro" id="IPR024607">
    <property type="entry name" value="Sulfatase_CS"/>
</dbReference>
<sequence length="512" mass="59565">MKKPNILLITSDQQHWNTLGAYNHEIATPNLDRLVREGTMFNRAYCPNPTCTPTRASIITGMYPSQHGAWTLGTKLLEDRHVMTEDFRAGGYQSALIGKAHFQPLRSTEEYPSVESYPVMQDLEYWRNYKERFYGFDHVELARNHTNEAHVGQHYALWLEEKGCLNWRDYFLPPTGTMDPSTTYKWPIPEEFHYNTWIAERSNAMLETYKDKEESFFLWSSFFDPHPEYLVPEPWDTMYDPSQLTIPVVTPGEHDKNPPHFGLTQEDNPDFSYLKEPEGHEAHGYHSHLYYGYGDKFRLTDEHKAKMVAVYYGMISMMDAYICKILDKLDELGLTENTIVIFTTDHGHFFGQHGLQAKGGFHYEDLIKIPFIARYPGHIPQGKESSAMQSLVDLAPTFLSFCDIPIPRTMTGVDQREVWLGQKEQARDHVLCEFHHQPTTIHQKTYVNDRFKITIYYNETYGELFDLENDPGEINNLWADQAFADLKSELLLKYAWAELGKEPMPMPRIWGA</sequence>
<keyword evidence="7" id="KW-1185">Reference proteome</keyword>
<evidence type="ECO:0000259" key="5">
    <source>
        <dbReference type="Pfam" id="PF00884"/>
    </source>
</evidence>
<keyword evidence="2" id="KW-0479">Metal-binding</keyword>
<dbReference type="EMBL" id="BMHE01000011">
    <property type="protein sequence ID" value="GFZ79617.1"/>
    <property type="molecule type" value="Genomic_DNA"/>
</dbReference>
<keyword evidence="3" id="KW-0378">Hydrolase</keyword>
<evidence type="ECO:0000313" key="7">
    <source>
        <dbReference type="Proteomes" id="UP000615455"/>
    </source>
</evidence>
<dbReference type="Proteomes" id="UP000615455">
    <property type="component" value="Unassembled WGS sequence"/>
</dbReference>
<evidence type="ECO:0000256" key="1">
    <source>
        <dbReference type="ARBA" id="ARBA00008779"/>
    </source>
</evidence>
<gene>
    <name evidence="6" type="ORF">GCM10008018_26460</name>
</gene>
<dbReference type="SUPFAM" id="SSF53649">
    <property type="entry name" value="Alkaline phosphatase-like"/>
    <property type="match status" value="1"/>
</dbReference>
<dbReference type="InterPro" id="IPR017850">
    <property type="entry name" value="Alkaline_phosphatase_core_sf"/>
</dbReference>
<keyword evidence="4" id="KW-0106">Calcium</keyword>
<dbReference type="PANTHER" id="PTHR42693">
    <property type="entry name" value="ARYLSULFATASE FAMILY MEMBER"/>
    <property type="match status" value="1"/>
</dbReference>
<dbReference type="InterPro" id="IPR000917">
    <property type="entry name" value="Sulfatase_N"/>
</dbReference>
<dbReference type="InterPro" id="IPR050738">
    <property type="entry name" value="Sulfatase"/>
</dbReference>
<evidence type="ECO:0000256" key="4">
    <source>
        <dbReference type="ARBA" id="ARBA00022837"/>
    </source>
</evidence>